<name>A0A7C1IDI0_9CREN</name>
<dbReference type="GO" id="GO:0019843">
    <property type="term" value="F:rRNA binding"/>
    <property type="evidence" value="ECO:0007669"/>
    <property type="project" value="UniProtKB-UniRule"/>
</dbReference>
<dbReference type="Gene3D" id="3.40.1370.10">
    <property type="match status" value="1"/>
</dbReference>
<sequence length="276" mass="29791">MVLIIEVTGSRVIPVLGANGEKVSEAVLPPVFHTPVRKDLIRRAFLAEFTARLQPKGRDPMAGKRTTAESLGADHGLARVPRVKGTTRARLVNMAVGGRLAHPPRVEKKIVEEINKKEKLLATASAIAATASLDLVRKRGHLFSAEALPVVIDSSLLNTISKTKDARKLLEALGLIEDVERAERSIGIRAGKGKMRGRRYVEAKSVLFVLDNHRSPLALALRGLPGVDIVTPRTVSVLDLAPGGVPGRLTVYTNTSLAAIQERFNGKLFFIETGGE</sequence>
<dbReference type="GO" id="GO:1990904">
    <property type="term" value="C:ribonucleoprotein complex"/>
    <property type="evidence" value="ECO:0007669"/>
    <property type="project" value="UniProtKB-KW"/>
</dbReference>
<dbReference type="GO" id="GO:0003735">
    <property type="term" value="F:structural constituent of ribosome"/>
    <property type="evidence" value="ECO:0007669"/>
    <property type="project" value="InterPro"/>
</dbReference>
<dbReference type="Pfam" id="PF00573">
    <property type="entry name" value="Ribosomal_L4"/>
    <property type="match status" value="1"/>
</dbReference>
<evidence type="ECO:0000256" key="2">
    <source>
        <dbReference type="ARBA" id="ARBA00022730"/>
    </source>
</evidence>
<evidence type="ECO:0000313" key="7">
    <source>
        <dbReference type="EMBL" id="HDS10790.1"/>
    </source>
</evidence>
<comment type="caution">
    <text evidence="7">The sequence shown here is derived from an EMBL/GenBank/DDBJ whole genome shotgun (WGS) entry which is preliminary data.</text>
</comment>
<accession>A0A7C1IDI0</accession>
<comment type="subunit">
    <text evidence="6">Part of the 50S ribosomal subunit.</text>
</comment>
<dbReference type="InterPro" id="IPR019970">
    <property type="entry name" value="Ribosomall_uL4-arc"/>
</dbReference>
<keyword evidence="2 6" id="KW-0699">rRNA-binding</keyword>
<evidence type="ECO:0000256" key="5">
    <source>
        <dbReference type="ARBA" id="ARBA00023274"/>
    </source>
</evidence>
<keyword evidence="4 6" id="KW-0689">Ribosomal protein</keyword>
<dbReference type="SUPFAM" id="SSF52166">
    <property type="entry name" value="Ribosomal protein L4"/>
    <property type="match status" value="1"/>
</dbReference>
<dbReference type="NCBIfam" id="TIGR03672">
    <property type="entry name" value="rpl4p_arch"/>
    <property type="match status" value="1"/>
</dbReference>
<dbReference type="InterPro" id="IPR023574">
    <property type="entry name" value="Ribosomal_uL4_dom_sf"/>
</dbReference>
<evidence type="ECO:0000256" key="3">
    <source>
        <dbReference type="ARBA" id="ARBA00022884"/>
    </source>
</evidence>
<dbReference type="AlphaFoldDB" id="A0A7C1IDI0"/>
<dbReference type="PANTHER" id="PTHR19431">
    <property type="entry name" value="60S RIBOSOMAL PROTEIN L4"/>
    <property type="match status" value="1"/>
</dbReference>
<dbReference type="EMBL" id="DSDY01000130">
    <property type="protein sequence ID" value="HDS10790.1"/>
    <property type="molecule type" value="Genomic_DNA"/>
</dbReference>
<comment type="function">
    <text evidence="6">One of the primary rRNA binding proteins, this protein initially binds near the 5'-end of the 23S rRNA. It is important during the early stages of 50S assembly. It makes multiple contacts with different domains of the 23S rRNA in the assembled 50S subunit and ribosome.</text>
</comment>
<dbReference type="InterPro" id="IPR002136">
    <property type="entry name" value="Ribosomal_uL4"/>
</dbReference>
<evidence type="ECO:0000256" key="6">
    <source>
        <dbReference type="HAMAP-Rule" id="MF_01328"/>
    </source>
</evidence>
<keyword evidence="5 6" id="KW-0687">Ribonucleoprotein</keyword>
<reference evidence="7" key="1">
    <citation type="journal article" date="2020" name="mSystems">
        <title>Genome- and Community-Level Interaction Insights into Carbon Utilization and Element Cycling Functions of Hydrothermarchaeota in Hydrothermal Sediment.</title>
        <authorList>
            <person name="Zhou Z."/>
            <person name="Liu Y."/>
            <person name="Xu W."/>
            <person name="Pan J."/>
            <person name="Luo Z.H."/>
            <person name="Li M."/>
        </authorList>
    </citation>
    <scope>NUCLEOTIDE SEQUENCE [LARGE SCALE GENOMIC DNA]</scope>
    <source>
        <strain evidence="7">SpSt-123</strain>
    </source>
</reference>
<gene>
    <name evidence="6" type="primary">rpl4</name>
    <name evidence="7" type="ORF">ENO04_04150</name>
</gene>
<dbReference type="GO" id="GO:0006412">
    <property type="term" value="P:translation"/>
    <property type="evidence" value="ECO:0007669"/>
    <property type="project" value="UniProtKB-UniRule"/>
</dbReference>
<organism evidence="7">
    <name type="scientific">Fervidicoccus fontis</name>
    <dbReference type="NCBI Taxonomy" id="683846"/>
    <lineage>
        <taxon>Archaea</taxon>
        <taxon>Thermoproteota</taxon>
        <taxon>Thermoprotei</taxon>
        <taxon>Fervidicoccales</taxon>
        <taxon>Fervidicoccaceae</taxon>
        <taxon>Fervidicoccus</taxon>
    </lineage>
</organism>
<dbReference type="InterPro" id="IPR045240">
    <property type="entry name" value="Ribosomal_uL4_euk/arch"/>
</dbReference>
<dbReference type="GO" id="GO:0005840">
    <property type="term" value="C:ribosome"/>
    <property type="evidence" value="ECO:0007669"/>
    <property type="project" value="UniProtKB-KW"/>
</dbReference>
<keyword evidence="3 6" id="KW-0694">RNA-binding</keyword>
<evidence type="ECO:0000256" key="4">
    <source>
        <dbReference type="ARBA" id="ARBA00022980"/>
    </source>
</evidence>
<dbReference type="PROSITE" id="PS00939">
    <property type="entry name" value="RIBOSOMAL_L1E"/>
    <property type="match status" value="1"/>
</dbReference>
<comment type="similarity">
    <text evidence="1 6">Belongs to the universal ribosomal protein uL4 family.</text>
</comment>
<protein>
    <recommendedName>
        <fullName evidence="6">Large ribosomal subunit protein uL4</fullName>
    </recommendedName>
</protein>
<evidence type="ECO:0000256" key="1">
    <source>
        <dbReference type="ARBA" id="ARBA00010528"/>
    </source>
</evidence>
<proteinExistence type="inferred from homology"/>
<comment type="function">
    <text evidence="6">Forms part of the polypeptide exit tunnel.</text>
</comment>
<dbReference type="HAMAP" id="MF_01328_A">
    <property type="entry name" value="Ribosomal_uL4_A"/>
    <property type="match status" value="1"/>
</dbReference>
<dbReference type="InterPro" id="IPR013000">
    <property type="entry name" value="Ribosomal_uL4_euk/arc_CS"/>
</dbReference>